<organism evidence="1 2">
    <name type="scientific">Anolis carolinensis</name>
    <name type="common">Green anole</name>
    <name type="synonym">American chameleon</name>
    <dbReference type="NCBI Taxonomy" id="28377"/>
    <lineage>
        <taxon>Eukaryota</taxon>
        <taxon>Metazoa</taxon>
        <taxon>Chordata</taxon>
        <taxon>Craniata</taxon>
        <taxon>Vertebrata</taxon>
        <taxon>Euteleostomi</taxon>
        <taxon>Lepidosauria</taxon>
        <taxon>Squamata</taxon>
        <taxon>Bifurcata</taxon>
        <taxon>Unidentata</taxon>
        <taxon>Episquamata</taxon>
        <taxon>Toxicofera</taxon>
        <taxon>Iguania</taxon>
        <taxon>Dactyloidae</taxon>
        <taxon>Anolis</taxon>
    </lineage>
</organism>
<protein>
    <submittedName>
        <fullName evidence="1">Uncharacterized protein</fullName>
    </submittedName>
</protein>
<dbReference type="InParanoid" id="A0A803TAP6"/>
<proteinExistence type="predicted"/>
<dbReference type="Ensembl" id="ENSACAT00000037772.1">
    <property type="protein sequence ID" value="ENSACAP00000032286.1"/>
    <property type="gene ID" value="ENSACAG00000040804.1"/>
</dbReference>
<evidence type="ECO:0000313" key="1">
    <source>
        <dbReference type="Ensembl" id="ENSACAP00000032286.1"/>
    </source>
</evidence>
<sequence length="158" mass="17935">MILSTKASNQDLIILLNEVLTTILRNKGCYLLAILDKLDSDTLPDGRIWLLSFYTNFFQDNAFVMRSSSKRVGLQSSIQMGLLMPFLVTAVITQFPGCMKPTTLTHHAALTPRRKERNYIDSYSGKKWDYISFFVYESLMATFPGKVCLLPGGHLLFK</sequence>
<keyword evidence="2" id="KW-1185">Reference proteome</keyword>
<reference evidence="1" key="3">
    <citation type="submission" date="2025-09" db="UniProtKB">
        <authorList>
            <consortium name="Ensembl"/>
        </authorList>
    </citation>
    <scope>IDENTIFICATION</scope>
</reference>
<dbReference type="GeneTree" id="ENSGT01040000240833"/>
<dbReference type="Proteomes" id="UP000001646">
    <property type="component" value="Chromosome 2"/>
</dbReference>
<reference evidence="1" key="2">
    <citation type="submission" date="2025-08" db="UniProtKB">
        <authorList>
            <consortium name="Ensembl"/>
        </authorList>
    </citation>
    <scope>IDENTIFICATION</scope>
</reference>
<reference evidence="1 2" key="1">
    <citation type="submission" date="2009-12" db="EMBL/GenBank/DDBJ databases">
        <title>The Genome Sequence of Anolis carolinensis (Green Anole Lizard).</title>
        <authorList>
            <consortium name="The Genome Sequencing Platform"/>
            <person name="Di Palma F."/>
            <person name="Alfoldi J."/>
            <person name="Heiman D."/>
            <person name="Young S."/>
            <person name="Grabherr M."/>
            <person name="Johnson J."/>
            <person name="Lander E.S."/>
            <person name="Lindblad-Toh K."/>
        </authorList>
    </citation>
    <scope>NUCLEOTIDE SEQUENCE [LARGE SCALE GENOMIC DNA]</scope>
    <source>
        <strain evidence="1 2">JBL SC #1</strain>
    </source>
</reference>
<name>A0A803TAP6_ANOCA</name>
<evidence type="ECO:0000313" key="2">
    <source>
        <dbReference type="Proteomes" id="UP000001646"/>
    </source>
</evidence>
<dbReference type="AlphaFoldDB" id="A0A803TAP6"/>
<accession>A0A803TAP6</accession>